<proteinExistence type="predicted"/>
<evidence type="ECO:0000313" key="4">
    <source>
        <dbReference type="EMBL" id="KAK9918466.1"/>
    </source>
</evidence>
<sequence>MVAPTTNIKRPLRFWEQICSNMGVTMGFELEGKVTPQIVKDAFSAIQKEYPYLRTVLTQDMNQLAFVEQLVTIQLNVTEGKELPSINKAITDVANTLRDHGKSVIYLDFFSKGDKHVLVSTLNHAGMDALNGFQIYESFFNYIGLLSAGKPLPEIKSNIFADVLGSIPESIKKVPVPEVPKKFMAPIAADASAKMGDKARVQAIFTELPEDVTAALIKKCHDKGATVQGAVSAASAIANAAVQAREFPLPQTLLLQCPCSVRDQVEPPVKPADGGQGASLLWWPQEVSGTDTLWSVAAAASAAVKRETEAKGGLAFWSRMYADKTMFEAMGQETPFYNPLFTATASSIGRNPIAASYGPVKVKRAHLLLATYGVTSPTEAGHMTHAHTFNNKLNITFSYNIPAVGEERAKHIAATQEAVLRALASGDDSAQVQKFLNVDCSSCSGDLISL</sequence>
<protein>
    <recommendedName>
        <fullName evidence="3">Phthiocerol/phthiodiolone dimycocerosyl transferase C-terminal domain-containing protein</fullName>
    </recommendedName>
</protein>
<dbReference type="InterPro" id="IPR023213">
    <property type="entry name" value="CAT-like_dom_sf"/>
</dbReference>
<evidence type="ECO:0000259" key="3">
    <source>
        <dbReference type="Pfam" id="PF16911"/>
    </source>
</evidence>
<dbReference type="Pfam" id="PF16911">
    <property type="entry name" value="PapA_C"/>
    <property type="match status" value="1"/>
</dbReference>
<evidence type="ECO:0000256" key="2">
    <source>
        <dbReference type="ARBA" id="ARBA00023315"/>
    </source>
</evidence>
<organism evidence="4 5">
    <name type="scientific">Coccomyxa subellipsoidea</name>
    <dbReference type="NCBI Taxonomy" id="248742"/>
    <lineage>
        <taxon>Eukaryota</taxon>
        <taxon>Viridiplantae</taxon>
        <taxon>Chlorophyta</taxon>
        <taxon>core chlorophytes</taxon>
        <taxon>Trebouxiophyceae</taxon>
        <taxon>Trebouxiophyceae incertae sedis</taxon>
        <taxon>Coccomyxaceae</taxon>
        <taxon>Coccomyxa</taxon>
    </lineage>
</organism>
<comment type="caution">
    <text evidence="4">The sequence shown here is derived from an EMBL/GenBank/DDBJ whole genome shotgun (WGS) entry which is preliminary data.</text>
</comment>
<dbReference type="EMBL" id="JALJOT010000001">
    <property type="protein sequence ID" value="KAK9918466.1"/>
    <property type="molecule type" value="Genomic_DNA"/>
</dbReference>
<dbReference type="InterPro" id="IPR031641">
    <property type="entry name" value="PapA_C"/>
</dbReference>
<keyword evidence="1" id="KW-0808">Transferase</keyword>
<dbReference type="SUPFAM" id="SSF52777">
    <property type="entry name" value="CoA-dependent acyltransferases"/>
    <property type="match status" value="2"/>
</dbReference>
<evidence type="ECO:0000256" key="1">
    <source>
        <dbReference type="ARBA" id="ARBA00022679"/>
    </source>
</evidence>
<keyword evidence="2" id="KW-0012">Acyltransferase</keyword>
<accession>A0ABR2Z3U2</accession>
<reference evidence="4 5" key="1">
    <citation type="journal article" date="2024" name="Nat. Commun.">
        <title>Phylogenomics reveals the evolutionary origins of lichenization in chlorophyte algae.</title>
        <authorList>
            <person name="Puginier C."/>
            <person name="Libourel C."/>
            <person name="Otte J."/>
            <person name="Skaloud P."/>
            <person name="Haon M."/>
            <person name="Grisel S."/>
            <person name="Petersen M."/>
            <person name="Berrin J.G."/>
            <person name="Delaux P.M."/>
            <person name="Dal Grande F."/>
            <person name="Keller J."/>
        </authorList>
    </citation>
    <scope>NUCLEOTIDE SEQUENCE [LARGE SCALE GENOMIC DNA]</scope>
    <source>
        <strain evidence="4 5">SAG 216-7</strain>
    </source>
</reference>
<keyword evidence="5" id="KW-1185">Reference proteome</keyword>
<feature type="domain" description="Phthiocerol/phthiodiolone dimycocerosyl transferase C-terminal" evidence="3">
    <location>
        <begin position="201"/>
        <end position="307"/>
    </location>
</feature>
<evidence type="ECO:0000313" key="5">
    <source>
        <dbReference type="Proteomes" id="UP001491310"/>
    </source>
</evidence>
<dbReference type="Proteomes" id="UP001491310">
    <property type="component" value="Unassembled WGS sequence"/>
</dbReference>
<gene>
    <name evidence="4" type="ORF">WJX75_004263</name>
</gene>
<name>A0ABR2Z3U2_9CHLO</name>
<dbReference type="Gene3D" id="3.30.559.10">
    <property type="entry name" value="Chloramphenicol acetyltransferase-like domain"/>
    <property type="match status" value="1"/>
</dbReference>
<dbReference type="Gene3D" id="3.30.559.30">
    <property type="entry name" value="Nonribosomal peptide synthetase, condensation domain"/>
    <property type="match status" value="1"/>
</dbReference>